<sequence length="231" mass="25532">MAYTIIDRQPLSQLSTNRLNRSKSDLVKPQLPKLSSVLASSNFQISKPSPKINIFSNTNKHAEKLKYRLKLAYYKLRTNQISIPVNELINDHQNSKIIASTPSLTRHISLLAASTPLNSSHFQISSSLKKKNVSFDETRGSYQAHDQPPLARINEHSLSVSQISLARPSLKIQDLVDANNNRRTDITPIKSTSRIDDNGDIIMSSPTKKVGSSTPGSYGAAKSLLQLSLIS</sequence>
<evidence type="ECO:0000256" key="8">
    <source>
        <dbReference type="ARBA" id="ARBA00023242"/>
    </source>
</evidence>
<comment type="subcellular location">
    <subcellularLocation>
        <location evidence="2">Cytoplasm</location>
    </subcellularLocation>
    <subcellularLocation>
        <location evidence="1">Nucleus</location>
    </subcellularLocation>
</comment>
<dbReference type="GO" id="GO:0005634">
    <property type="term" value="C:nucleus"/>
    <property type="evidence" value="ECO:0007669"/>
    <property type="project" value="UniProtKB-SubCell"/>
</dbReference>
<dbReference type="Pfam" id="PF08528">
    <property type="entry name" value="Whi5"/>
    <property type="match status" value="1"/>
</dbReference>
<dbReference type="Proteomes" id="UP000769528">
    <property type="component" value="Unassembled WGS sequence"/>
</dbReference>
<reference evidence="10" key="1">
    <citation type="journal article" date="2021" name="Open Biol.">
        <title>Shared evolutionary footprints suggest mitochondrial oxidative damage underlies multiple complex I losses in fungi.</title>
        <authorList>
            <person name="Schikora-Tamarit M.A."/>
            <person name="Marcet-Houben M."/>
            <person name="Nosek J."/>
            <person name="Gabaldon T."/>
        </authorList>
    </citation>
    <scope>NUCLEOTIDE SEQUENCE</scope>
    <source>
        <strain evidence="10">CBS6341</strain>
    </source>
</reference>
<dbReference type="GO" id="GO:0005737">
    <property type="term" value="C:cytoplasm"/>
    <property type="evidence" value="ECO:0007669"/>
    <property type="project" value="UniProtKB-SubCell"/>
</dbReference>
<evidence type="ECO:0000256" key="2">
    <source>
        <dbReference type="ARBA" id="ARBA00004496"/>
    </source>
</evidence>
<evidence type="ECO:0000256" key="6">
    <source>
        <dbReference type="ARBA" id="ARBA00023015"/>
    </source>
</evidence>
<evidence type="ECO:0000313" key="11">
    <source>
        <dbReference type="Proteomes" id="UP000769528"/>
    </source>
</evidence>
<keyword evidence="8" id="KW-0539">Nucleus</keyword>
<evidence type="ECO:0000256" key="3">
    <source>
        <dbReference type="ARBA" id="ARBA00006922"/>
    </source>
</evidence>
<evidence type="ECO:0000256" key="9">
    <source>
        <dbReference type="SAM" id="MobiDB-lite"/>
    </source>
</evidence>
<feature type="compositionally biased region" description="Polar residues" evidence="9">
    <location>
        <begin position="204"/>
        <end position="216"/>
    </location>
</feature>
<evidence type="ECO:0000256" key="4">
    <source>
        <dbReference type="ARBA" id="ARBA00022490"/>
    </source>
</evidence>
<dbReference type="OrthoDB" id="5345625at2759"/>
<reference evidence="10" key="2">
    <citation type="submission" date="2021-01" db="EMBL/GenBank/DDBJ databases">
        <authorList>
            <person name="Schikora-Tamarit M.A."/>
        </authorList>
    </citation>
    <scope>NUCLEOTIDE SEQUENCE</scope>
    <source>
        <strain evidence="10">CBS6341</strain>
    </source>
</reference>
<proteinExistence type="inferred from homology"/>
<keyword evidence="5" id="KW-0678">Repressor</keyword>
<protein>
    <submittedName>
        <fullName evidence="10">Uncharacterized protein</fullName>
    </submittedName>
</protein>
<feature type="region of interest" description="Disordered" evidence="9">
    <location>
        <begin position="197"/>
        <end position="217"/>
    </location>
</feature>
<keyword evidence="6" id="KW-0805">Transcription regulation</keyword>
<keyword evidence="11" id="KW-1185">Reference proteome</keyword>
<dbReference type="InterPro" id="IPR013734">
    <property type="entry name" value="TF_Nrm1/Whi5"/>
</dbReference>
<dbReference type="AlphaFoldDB" id="A0A9P8TC62"/>
<dbReference type="EMBL" id="JAEUBF010001015">
    <property type="protein sequence ID" value="KAH3673339.1"/>
    <property type="molecule type" value="Genomic_DNA"/>
</dbReference>
<organism evidence="10 11">
    <name type="scientific">Wickerhamomyces mucosus</name>
    <dbReference type="NCBI Taxonomy" id="1378264"/>
    <lineage>
        <taxon>Eukaryota</taxon>
        <taxon>Fungi</taxon>
        <taxon>Dikarya</taxon>
        <taxon>Ascomycota</taxon>
        <taxon>Saccharomycotina</taxon>
        <taxon>Saccharomycetes</taxon>
        <taxon>Phaffomycetales</taxon>
        <taxon>Wickerhamomycetaceae</taxon>
        <taxon>Wickerhamomyces</taxon>
    </lineage>
</organism>
<evidence type="ECO:0000313" key="10">
    <source>
        <dbReference type="EMBL" id="KAH3673339.1"/>
    </source>
</evidence>
<accession>A0A9P8TC62</accession>
<comment type="caution">
    <text evidence="10">The sequence shown here is derived from an EMBL/GenBank/DDBJ whole genome shotgun (WGS) entry which is preliminary data.</text>
</comment>
<name>A0A9P8TC62_9ASCO</name>
<evidence type="ECO:0000256" key="1">
    <source>
        <dbReference type="ARBA" id="ARBA00004123"/>
    </source>
</evidence>
<evidence type="ECO:0000256" key="7">
    <source>
        <dbReference type="ARBA" id="ARBA00023163"/>
    </source>
</evidence>
<comment type="similarity">
    <text evidence="3">Belongs to the WHI5/NRM1 family.</text>
</comment>
<gene>
    <name evidence="10" type="ORF">WICMUC_003699</name>
</gene>
<evidence type="ECO:0000256" key="5">
    <source>
        <dbReference type="ARBA" id="ARBA00022491"/>
    </source>
</evidence>
<keyword evidence="4" id="KW-0963">Cytoplasm</keyword>
<keyword evidence="7" id="KW-0804">Transcription</keyword>